<evidence type="ECO:0000256" key="3">
    <source>
        <dbReference type="ARBA" id="ARBA00022692"/>
    </source>
</evidence>
<sequence length="495" mass="54385">MNSVRRRLDSLEARSSWFFVRLLLLTSFSWALNAAEFVLYTCTRRSMVVSISKSSFKSIRLAIHVLRPFGGGLFLGAVLGAPLFGRIADVKGRRWALLLAKSVSLFGLTLSILARKDYELMSARFLVGIGFGGELPVATVLVHELAPRGMQRRMVALLYAFAGVGGIVGLALNFVVEPMFGWRGAYLVLCIGMLYVGALCFLFPKSPRWLASAGRETDAMAAVENLERVHASRLDYDRVTGEESVQTEELEASVEAESLTETAKPPVRDSAARVWILWAVLELSGYGLSVYVPLLVSLWGFNMFSRWTTRVLLGLSQVAGSVLASMMMEEVGPKKLLARCAASASLVAVILSHAPWDGPIVVIGVCMVSALLAAGWSCALVYAPSNFSTEVRGRGVGYAFGFSRLSAVIGAWLYPRMFNLWRVSVSAIAWIFAVLLVVVVLWIARPLERNSLQLQSNNDSDEKAEFKARDKVVQDEEDDDDLPLVVNRGRSNKDE</sequence>
<evidence type="ECO:0000313" key="10">
    <source>
        <dbReference type="Proteomes" id="UP000002640"/>
    </source>
</evidence>
<feature type="transmembrane region" description="Helical" evidence="7">
    <location>
        <begin position="96"/>
        <end position="114"/>
    </location>
</feature>
<feature type="transmembrane region" description="Helical" evidence="7">
    <location>
        <begin position="420"/>
        <end position="444"/>
    </location>
</feature>
<dbReference type="GO" id="GO:0022857">
    <property type="term" value="F:transmembrane transporter activity"/>
    <property type="evidence" value="ECO:0007669"/>
    <property type="project" value="InterPro"/>
</dbReference>
<keyword evidence="5 7" id="KW-0472">Membrane</keyword>
<accession>G5A4G7</accession>
<dbReference type="InterPro" id="IPR005828">
    <property type="entry name" value="MFS_sugar_transport-like"/>
</dbReference>
<evidence type="ECO:0000256" key="7">
    <source>
        <dbReference type="SAM" id="Phobius"/>
    </source>
</evidence>
<proteinExistence type="predicted"/>
<protein>
    <recommendedName>
        <fullName evidence="8">Major facilitator superfamily (MFS) profile domain-containing protein</fullName>
    </recommendedName>
</protein>
<dbReference type="Proteomes" id="UP000002640">
    <property type="component" value="Unassembled WGS sequence"/>
</dbReference>
<dbReference type="PANTHER" id="PTHR23511">
    <property type="entry name" value="SYNAPTIC VESICLE GLYCOPROTEIN 2"/>
    <property type="match status" value="1"/>
</dbReference>
<feature type="transmembrane region" description="Helical" evidence="7">
    <location>
        <begin position="360"/>
        <end position="383"/>
    </location>
</feature>
<keyword evidence="4 7" id="KW-1133">Transmembrane helix</keyword>
<dbReference type="InParanoid" id="G5A4G7"/>
<dbReference type="Gene3D" id="1.20.1250.20">
    <property type="entry name" value="MFS general substrate transporter like domains"/>
    <property type="match status" value="1"/>
</dbReference>
<name>G5A4G7_PHYSP</name>
<evidence type="ECO:0000256" key="4">
    <source>
        <dbReference type="ARBA" id="ARBA00022989"/>
    </source>
</evidence>
<dbReference type="SMR" id="G5A4G7"/>
<feature type="region of interest" description="Disordered" evidence="6">
    <location>
        <begin position="456"/>
        <end position="495"/>
    </location>
</feature>
<dbReference type="STRING" id="1094619.G5A4G7"/>
<keyword evidence="3 7" id="KW-0812">Transmembrane</keyword>
<feature type="transmembrane region" description="Helical" evidence="7">
    <location>
        <begin position="274"/>
        <end position="301"/>
    </location>
</feature>
<dbReference type="SUPFAM" id="SSF103473">
    <property type="entry name" value="MFS general substrate transporter"/>
    <property type="match status" value="1"/>
</dbReference>
<comment type="subcellular location">
    <subcellularLocation>
        <location evidence="1">Membrane</location>
        <topology evidence="1">Multi-pass membrane protein</topology>
    </subcellularLocation>
</comment>
<dbReference type="PANTHER" id="PTHR23511:SF5">
    <property type="entry name" value="MAJOR FACILITATOR-TYPE TRANSPORTER HXNZ-RELATED"/>
    <property type="match status" value="1"/>
</dbReference>
<keyword evidence="2" id="KW-0813">Transport</keyword>
<dbReference type="InterPro" id="IPR020846">
    <property type="entry name" value="MFS_dom"/>
</dbReference>
<dbReference type="PROSITE" id="PS50850">
    <property type="entry name" value="MFS"/>
    <property type="match status" value="1"/>
</dbReference>
<dbReference type="AlphaFoldDB" id="G5A4G7"/>
<feature type="compositionally biased region" description="Basic and acidic residues" evidence="6">
    <location>
        <begin position="460"/>
        <end position="474"/>
    </location>
</feature>
<evidence type="ECO:0000256" key="6">
    <source>
        <dbReference type="SAM" id="MobiDB-lite"/>
    </source>
</evidence>
<feature type="transmembrane region" description="Helical" evidence="7">
    <location>
        <begin position="154"/>
        <end position="176"/>
    </location>
</feature>
<evidence type="ECO:0000256" key="1">
    <source>
        <dbReference type="ARBA" id="ARBA00004141"/>
    </source>
</evidence>
<evidence type="ECO:0000256" key="2">
    <source>
        <dbReference type="ARBA" id="ARBA00022448"/>
    </source>
</evidence>
<dbReference type="InterPro" id="IPR036259">
    <property type="entry name" value="MFS_trans_sf"/>
</dbReference>
<dbReference type="RefSeq" id="XP_009534429.1">
    <property type="nucleotide sequence ID" value="XM_009536134.1"/>
</dbReference>
<evidence type="ECO:0000313" key="9">
    <source>
        <dbReference type="EMBL" id="EGZ09568.1"/>
    </source>
</evidence>
<dbReference type="EMBL" id="JH159159">
    <property type="protein sequence ID" value="EGZ09568.1"/>
    <property type="molecule type" value="Genomic_DNA"/>
</dbReference>
<keyword evidence="10" id="KW-1185">Reference proteome</keyword>
<feature type="transmembrane region" description="Helical" evidence="7">
    <location>
        <begin position="61"/>
        <end position="84"/>
    </location>
</feature>
<reference evidence="9 10" key="1">
    <citation type="journal article" date="2006" name="Science">
        <title>Phytophthora genome sequences uncover evolutionary origins and mechanisms of pathogenesis.</title>
        <authorList>
            <person name="Tyler B.M."/>
            <person name="Tripathy S."/>
            <person name="Zhang X."/>
            <person name="Dehal P."/>
            <person name="Jiang R.H."/>
            <person name="Aerts A."/>
            <person name="Arredondo F.D."/>
            <person name="Baxter L."/>
            <person name="Bensasson D."/>
            <person name="Beynon J.L."/>
            <person name="Chapman J."/>
            <person name="Damasceno C.M."/>
            <person name="Dorrance A.E."/>
            <person name="Dou D."/>
            <person name="Dickerman A.W."/>
            <person name="Dubchak I.L."/>
            <person name="Garbelotto M."/>
            <person name="Gijzen M."/>
            <person name="Gordon S.G."/>
            <person name="Govers F."/>
            <person name="Grunwald N.J."/>
            <person name="Huang W."/>
            <person name="Ivors K.L."/>
            <person name="Jones R.W."/>
            <person name="Kamoun S."/>
            <person name="Krampis K."/>
            <person name="Lamour K.H."/>
            <person name="Lee M.K."/>
            <person name="McDonald W.H."/>
            <person name="Medina M."/>
            <person name="Meijer H.J."/>
            <person name="Nordberg E.K."/>
            <person name="Maclean D.J."/>
            <person name="Ospina-Giraldo M.D."/>
            <person name="Morris P.F."/>
            <person name="Phuntumart V."/>
            <person name="Putnam N.H."/>
            <person name="Rash S."/>
            <person name="Rose J.K."/>
            <person name="Sakihama Y."/>
            <person name="Salamov A.A."/>
            <person name="Savidor A."/>
            <person name="Scheuring C.F."/>
            <person name="Smith B.M."/>
            <person name="Sobral B.W."/>
            <person name="Terry A."/>
            <person name="Torto-Alalibo T.A."/>
            <person name="Win J."/>
            <person name="Xu Z."/>
            <person name="Zhang H."/>
            <person name="Grigoriev I.V."/>
            <person name="Rokhsar D.S."/>
            <person name="Boore J.L."/>
        </authorList>
    </citation>
    <scope>NUCLEOTIDE SEQUENCE [LARGE SCALE GENOMIC DNA]</scope>
    <source>
        <strain evidence="9 10">P6497</strain>
    </source>
</reference>
<dbReference type="GeneID" id="20642506"/>
<feature type="transmembrane region" description="Helical" evidence="7">
    <location>
        <begin position="20"/>
        <end position="41"/>
    </location>
</feature>
<evidence type="ECO:0000259" key="8">
    <source>
        <dbReference type="PROSITE" id="PS50850"/>
    </source>
</evidence>
<dbReference type="GO" id="GO:0016020">
    <property type="term" value="C:membrane"/>
    <property type="evidence" value="ECO:0007669"/>
    <property type="project" value="UniProtKB-SubCell"/>
</dbReference>
<evidence type="ECO:0000256" key="5">
    <source>
        <dbReference type="ARBA" id="ARBA00023136"/>
    </source>
</evidence>
<dbReference type="Pfam" id="PF00083">
    <property type="entry name" value="Sugar_tr"/>
    <property type="match status" value="1"/>
</dbReference>
<organism evidence="9 10">
    <name type="scientific">Phytophthora sojae (strain P6497)</name>
    <name type="common">Soybean stem and root rot agent</name>
    <name type="synonym">Phytophthora megasperma f. sp. glycines</name>
    <dbReference type="NCBI Taxonomy" id="1094619"/>
    <lineage>
        <taxon>Eukaryota</taxon>
        <taxon>Sar</taxon>
        <taxon>Stramenopiles</taxon>
        <taxon>Oomycota</taxon>
        <taxon>Peronosporomycetes</taxon>
        <taxon>Peronosporales</taxon>
        <taxon>Peronosporaceae</taxon>
        <taxon>Phytophthora</taxon>
    </lineage>
</organism>
<feature type="domain" description="Major facilitator superfamily (MFS) profile" evidence="8">
    <location>
        <begin position="22"/>
        <end position="451"/>
    </location>
</feature>
<feature type="transmembrane region" description="Helical" evidence="7">
    <location>
        <begin position="182"/>
        <end position="203"/>
    </location>
</feature>
<gene>
    <name evidence="9" type="ORF">PHYSODRAFT_305054</name>
</gene>
<dbReference type="OMA" id="CINEWAP"/>
<dbReference type="KEGG" id="psoj:PHYSODRAFT_305054"/>
<feature type="transmembrane region" description="Helical" evidence="7">
    <location>
        <begin position="395"/>
        <end position="414"/>
    </location>
</feature>